<organism evidence="2 3">
    <name type="scientific">Amanita thiersii Skay4041</name>
    <dbReference type="NCBI Taxonomy" id="703135"/>
    <lineage>
        <taxon>Eukaryota</taxon>
        <taxon>Fungi</taxon>
        <taxon>Dikarya</taxon>
        <taxon>Basidiomycota</taxon>
        <taxon>Agaricomycotina</taxon>
        <taxon>Agaricomycetes</taxon>
        <taxon>Agaricomycetidae</taxon>
        <taxon>Agaricales</taxon>
        <taxon>Pluteineae</taxon>
        <taxon>Amanitaceae</taxon>
        <taxon>Amanita</taxon>
    </lineage>
</organism>
<dbReference type="EMBL" id="KZ301995">
    <property type="protein sequence ID" value="PFH50877.1"/>
    <property type="molecule type" value="Genomic_DNA"/>
</dbReference>
<name>A0A2A9NRJ1_9AGAR</name>
<gene>
    <name evidence="2" type="ORF">AMATHDRAFT_143916</name>
</gene>
<dbReference type="OrthoDB" id="3198848at2759"/>
<protein>
    <submittedName>
        <fullName evidence="2">Uncharacterized protein</fullName>
    </submittedName>
</protein>
<dbReference type="Proteomes" id="UP000242287">
    <property type="component" value="Unassembled WGS sequence"/>
</dbReference>
<evidence type="ECO:0000256" key="1">
    <source>
        <dbReference type="SAM" id="MobiDB-lite"/>
    </source>
</evidence>
<evidence type="ECO:0000313" key="3">
    <source>
        <dbReference type="Proteomes" id="UP000242287"/>
    </source>
</evidence>
<reference evidence="2 3" key="1">
    <citation type="submission" date="2014-02" db="EMBL/GenBank/DDBJ databases">
        <title>Transposable element dynamics among asymbiotic and ectomycorrhizal Amanita fungi.</title>
        <authorList>
            <consortium name="DOE Joint Genome Institute"/>
            <person name="Hess J."/>
            <person name="Skrede I."/>
            <person name="Wolfe B."/>
            <person name="LaButti K."/>
            <person name="Ohm R.A."/>
            <person name="Grigoriev I.V."/>
            <person name="Pringle A."/>
        </authorList>
    </citation>
    <scope>NUCLEOTIDE SEQUENCE [LARGE SCALE GENOMIC DNA]</scope>
    <source>
        <strain evidence="2 3">SKay4041</strain>
    </source>
</reference>
<dbReference type="AlphaFoldDB" id="A0A2A9NRJ1"/>
<accession>A0A2A9NRJ1</accession>
<keyword evidence="3" id="KW-1185">Reference proteome</keyword>
<feature type="region of interest" description="Disordered" evidence="1">
    <location>
        <begin position="115"/>
        <end position="149"/>
    </location>
</feature>
<evidence type="ECO:0000313" key="2">
    <source>
        <dbReference type="EMBL" id="PFH50877.1"/>
    </source>
</evidence>
<sequence>MPSQRAAHTPADFVTYRYGQKLVYVAPVYDYEQAVNIAQKEYTELAQIPRDRILFSISAPLHGKKHMVRISESAWSAAMQRVLRGEIIDIHIRADPLLQETVSIYDESQTPKNYWGIKSRPKSSDCLSTSSRNSKDQASSRRSWFKRSQ</sequence>
<proteinExistence type="predicted"/>